<evidence type="ECO:0000259" key="6">
    <source>
        <dbReference type="Pfam" id="PF08386"/>
    </source>
</evidence>
<proteinExistence type="inferred from homology"/>
<organism evidence="7 8">
    <name type="scientific">Nonomuraea mesophila</name>
    <dbReference type="NCBI Taxonomy" id="2530382"/>
    <lineage>
        <taxon>Bacteria</taxon>
        <taxon>Bacillati</taxon>
        <taxon>Actinomycetota</taxon>
        <taxon>Actinomycetes</taxon>
        <taxon>Streptosporangiales</taxon>
        <taxon>Streptosporangiaceae</taxon>
        <taxon>Nonomuraea</taxon>
    </lineage>
</organism>
<evidence type="ECO:0000313" key="7">
    <source>
        <dbReference type="EMBL" id="TDE55729.1"/>
    </source>
</evidence>
<dbReference type="InterPro" id="IPR029058">
    <property type="entry name" value="AB_hydrolase_fold"/>
</dbReference>
<keyword evidence="8" id="KW-1185">Reference proteome</keyword>
<comment type="caution">
    <text evidence="7">The sequence shown here is derived from an EMBL/GenBank/DDBJ whole genome shotgun (WGS) entry which is preliminary data.</text>
</comment>
<dbReference type="EMBL" id="SMLD01000028">
    <property type="protein sequence ID" value="TDE55729.1"/>
    <property type="molecule type" value="Genomic_DNA"/>
</dbReference>
<dbReference type="Pfam" id="PF08386">
    <property type="entry name" value="Abhydrolase_4"/>
    <property type="match status" value="1"/>
</dbReference>
<dbReference type="Gene3D" id="3.40.50.1820">
    <property type="entry name" value="alpha/beta hydrolase"/>
    <property type="match status" value="1"/>
</dbReference>
<dbReference type="InterPro" id="IPR051601">
    <property type="entry name" value="Serine_prot/Carboxylest_S33"/>
</dbReference>
<evidence type="ECO:0000313" key="8">
    <source>
        <dbReference type="Proteomes" id="UP000295136"/>
    </source>
</evidence>
<feature type="domain" description="AB hydrolase-1" evidence="5">
    <location>
        <begin position="65"/>
        <end position="251"/>
    </location>
</feature>
<evidence type="ECO:0000256" key="1">
    <source>
        <dbReference type="ARBA" id="ARBA00010088"/>
    </source>
</evidence>
<protein>
    <submittedName>
        <fullName evidence="7">Alpha/beta fold hydrolase</fullName>
    </submittedName>
</protein>
<feature type="region of interest" description="Disordered" evidence="4">
    <location>
        <begin position="474"/>
        <end position="502"/>
    </location>
</feature>
<gene>
    <name evidence="7" type="ORF">E1295_13730</name>
</gene>
<dbReference type="AlphaFoldDB" id="A0A4R5FSH4"/>
<feature type="domain" description="Peptidase S33 tripeptidyl aminopeptidase-like C-terminal" evidence="6">
    <location>
        <begin position="381"/>
        <end position="475"/>
    </location>
</feature>
<comment type="similarity">
    <text evidence="1">Belongs to the peptidase S33 family.</text>
</comment>
<dbReference type="PANTHER" id="PTHR43248">
    <property type="entry name" value="2-SUCCINYL-6-HYDROXY-2,4-CYCLOHEXADIENE-1-CARBOXYLATE SYNTHASE"/>
    <property type="match status" value="1"/>
</dbReference>
<keyword evidence="3 7" id="KW-0378">Hydrolase</keyword>
<dbReference type="GO" id="GO:0016787">
    <property type="term" value="F:hydrolase activity"/>
    <property type="evidence" value="ECO:0007669"/>
    <property type="project" value="UniProtKB-KW"/>
</dbReference>
<feature type="region of interest" description="Disordered" evidence="4">
    <location>
        <begin position="315"/>
        <end position="336"/>
    </location>
</feature>
<dbReference type="SUPFAM" id="SSF53474">
    <property type="entry name" value="alpha/beta-Hydrolases"/>
    <property type="match status" value="1"/>
</dbReference>
<dbReference type="RefSeq" id="WP_132630646.1">
    <property type="nucleotide sequence ID" value="NZ_SMLD01000028.1"/>
</dbReference>
<evidence type="ECO:0000259" key="5">
    <source>
        <dbReference type="Pfam" id="PF00561"/>
    </source>
</evidence>
<dbReference type="Proteomes" id="UP000295136">
    <property type="component" value="Unassembled WGS sequence"/>
</dbReference>
<dbReference type="Pfam" id="PF00561">
    <property type="entry name" value="Abhydrolase_1"/>
    <property type="match status" value="1"/>
</dbReference>
<evidence type="ECO:0000256" key="4">
    <source>
        <dbReference type="SAM" id="MobiDB-lite"/>
    </source>
</evidence>
<name>A0A4R5FSH4_9ACTN</name>
<dbReference type="PANTHER" id="PTHR43248:SF29">
    <property type="entry name" value="TRIPEPTIDYL AMINOPEPTIDASE"/>
    <property type="match status" value="1"/>
</dbReference>
<feature type="compositionally biased region" description="Low complexity" evidence="4">
    <location>
        <begin position="315"/>
        <end position="332"/>
    </location>
</feature>
<dbReference type="InterPro" id="IPR013595">
    <property type="entry name" value="Pept_S33_TAP-like_C"/>
</dbReference>
<reference evidence="7 8" key="1">
    <citation type="submission" date="2019-03" db="EMBL/GenBank/DDBJ databases">
        <title>Draft genome sequences of novel Actinobacteria.</title>
        <authorList>
            <person name="Sahin N."/>
            <person name="Ay H."/>
            <person name="Saygin H."/>
        </authorList>
    </citation>
    <scope>NUCLEOTIDE SEQUENCE [LARGE SCALE GENOMIC DNA]</scope>
    <source>
        <strain evidence="7 8">6K102</strain>
    </source>
</reference>
<evidence type="ECO:0000256" key="2">
    <source>
        <dbReference type="ARBA" id="ARBA00022729"/>
    </source>
</evidence>
<evidence type="ECO:0000256" key="3">
    <source>
        <dbReference type="ARBA" id="ARBA00022801"/>
    </source>
</evidence>
<keyword evidence="2" id="KW-0732">Signal</keyword>
<accession>A0A4R5FSH4</accession>
<dbReference type="InterPro" id="IPR000073">
    <property type="entry name" value="AB_hydrolase_1"/>
</dbReference>
<sequence>MLVSTSAAAPASAAPAPIDWAACGEIGGECATIKVPVDYADPSGPTLDLAIGRLKASEPDKRIGVLIVHPGGPGGSGISPFILNGAIAPDSAMRKYFDLVSLDPRGVGRSTPVRCSADVVNESPLTFPANEAEYQAWLAYNAKLSEDCREHTGATIDHVHTTNAARDIDSIRAVLGERQISFFALSYGTQVGQQYAELFPGRLRAMAIDSNMDHSITSVFRYLQTTTEDLEGSFKAFVRWCDSTRACALNGEDVTGVWDGLHDRAAAGRLDDPATGEPITAEQLRLTLFDAMYDPAGSWFDLASHLKTLADGEATARTTAKTGKTSKTGTTGPRKRQETVGYAYPSIWCSDWKWEVSGFEQLDQYRKRLERLYPHTKLSPFWSDVLVCLNWQGKVSNPQHRLDITGNPPTLLPKARYDVGTPAAWNYGAARQIPRTTVLEYDGVGHGQYRNSTCARTHIETYLTSLVLPPRGTRCAAEYPDRPSATAKAERGPLSPTGRPLH</sequence>